<feature type="transmembrane region" description="Helical" evidence="7">
    <location>
        <begin position="18"/>
        <end position="38"/>
    </location>
</feature>
<sequence>MGEAIEEASMLAFTLRRLVVALSVAFTVSVVAFALLHLSGDLATTIAGPEASPAQVAEVRAQYGLDRPLTAQYLDWLWSALHLDFGQSFYFRSSVVSLIAERMPVTLELGAISLFISLVIAVPLGVLAAVFRGTIIDRLALTFCVLGQAIPTFCLGLGLIIIFAVNLRWLPVSGNASWQNFVLPSIALGWYAVPAVMRLSRNGMLEVLSADYIRTARAKGLSPAKVVLKHALRNAIIPVVALAAVQFGFMLGGSIVVEAVFSMHGIGHLAWEAIARNDFPVVQAVVLILAAIYITLTFLADVVNALLDPRMRVA</sequence>
<evidence type="ECO:0000313" key="9">
    <source>
        <dbReference type="EMBL" id="BAF86809.1"/>
    </source>
</evidence>
<comment type="subcellular location">
    <subcellularLocation>
        <location evidence="1 7">Cell membrane</location>
        <topology evidence="1 7">Multi-pass membrane protein</topology>
    </subcellularLocation>
</comment>
<dbReference type="InterPro" id="IPR000515">
    <property type="entry name" value="MetI-like"/>
</dbReference>
<name>A8HT90_AZOC5</name>
<comment type="similarity">
    <text evidence="7">Belongs to the binding-protein-dependent transport system permease family.</text>
</comment>
<keyword evidence="10" id="KW-1185">Reference proteome</keyword>
<reference evidence="9 10" key="5">
    <citation type="journal article" date="2010" name="Appl. Environ. Microbiol.">
        <title>phrR-like gene praR of Azorhizobium caulinodans ORS571 is essential for symbiosis with Sesbania rostrata and is involved in expression of reb genes.</title>
        <authorList>
            <person name="Akiba N."/>
            <person name="Aono T."/>
            <person name="Toyazaki H."/>
            <person name="Sato S."/>
            <person name="Oyaizu H."/>
        </authorList>
    </citation>
    <scope>NUCLEOTIDE SEQUENCE [LARGE SCALE GENOMIC DNA]</scope>
    <source>
        <strain evidence="10">ATCC 43989 / DSM 5975 / JCM 20966 / LMG 6465 / NBRC 14845 / NCIMB 13405 / ORS 571</strain>
    </source>
</reference>
<keyword evidence="4 7" id="KW-0812">Transmembrane</keyword>
<evidence type="ECO:0000256" key="4">
    <source>
        <dbReference type="ARBA" id="ARBA00022692"/>
    </source>
</evidence>
<dbReference type="InterPro" id="IPR045621">
    <property type="entry name" value="BPD_transp_1_N"/>
</dbReference>
<feature type="transmembrane region" description="Helical" evidence="7">
    <location>
        <begin position="143"/>
        <end position="165"/>
    </location>
</feature>
<keyword evidence="2 7" id="KW-0813">Transport</keyword>
<dbReference type="GO" id="GO:0005886">
    <property type="term" value="C:plasma membrane"/>
    <property type="evidence" value="ECO:0007669"/>
    <property type="project" value="UniProtKB-SubCell"/>
</dbReference>
<dbReference type="KEGG" id="azc:AZC_0811"/>
<dbReference type="InterPro" id="IPR035906">
    <property type="entry name" value="MetI-like_sf"/>
</dbReference>
<reference evidence="9 10" key="1">
    <citation type="journal article" date="2007" name="Appl. Environ. Microbiol.">
        <title>Rhizobial factors required for stem nodule maturation and maintenance in Sesbania rostrata-Azorhizobium caulinodans ORS571 symbiosis.</title>
        <authorList>
            <person name="Suzuki S."/>
            <person name="Aono T."/>
            <person name="Lee KB."/>
            <person name="Suzuki T."/>
            <person name="Liu CT."/>
            <person name="Miwa H."/>
            <person name="Wakao S."/>
            <person name="Iki T."/>
            <person name="Oyaizu H."/>
        </authorList>
    </citation>
    <scope>NUCLEOTIDE SEQUENCE [LARGE SCALE GENOMIC DNA]</scope>
    <source>
        <strain evidence="10">ATCC 43989 / DSM 5975 / JCM 20966 / LMG 6465 / NBRC 14845 / NCIMB 13405 / ORS 571</strain>
    </source>
</reference>
<feature type="transmembrane region" description="Helical" evidence="7">
    <location>
        <begin position="281"/>
        <end position="307"/>
    </location>
</feature>
<feature type="transmembrane region" description="Helical" evidence="7">
    <location>
        <begin position="177"/>
        <end position="197"/>
    </location>
</feature>
<organism evidence="9 10">
    <name type="scientific">Azorhizobium caulinodans (strain ATCC 43989 / DSM 5975 / JCM 20966 / LMG 6465 / NBRC 14845 / NCIMB 13405 / ORS 571)</name>
    <dbReference type="NCBI Taxonomy" id="438753"/>
    <lineage>
        <taxon>Bacteria</taxon>
        <taxon>Pseudomonadati</taxon>
        <taxon>Pseudomonadota</taxon>
        <taxon>Alphaproteobacteria</taxon>
        <taxon>Hyphomicrobiales</taxon>
        <taxon>Xanthobacteraceae</taxon>
        <taxon>Azorhizobium</taxon>
    </lineage>
</organism>
<dbReference type="SUPFAM" id="SSF161098">
    <property type="entry name" value="MetI-like"/>
    <property type="match status" value="1"/>
</dbReference>
<gene>
    <name evidence="9" type="ordered locus">AZC_0811</name>
</gene>
<evidence type="ECO:0000256" key="2">
    <source>
        <dbReference type="ARBA" id="ARBA00022448"/>
    </source>
</evidence>
<evidence type="ECO:0000256" key="1">
    <source>
        <dbReference type="ARBA" id="ARBA00004651"/>
    </source>
</evidence>
<accession>A8HT90</accession>
<proteinExistence type="inferred from homology"/>
<feature type="transmembrane region" description="Helical" evidence="7">
    <location>
        <begin position="235"/>
        <end position="261"/>
    </location>
</feature>
<dbReference type="AlphaFoldDB" id="A8HT90"/>
<evidence type="ECO:0000256" key="3">
    <source>
        <dbReference type="ARBA" id="ARBA00022475"/>
    </source>
</evidence>
<dbReference type="eggNOG" id="COG0601">
    <property type="taxonomic scope" value="Bacteria"/>
</dbReference>
<evidence type="ECO:0000259" key="8">
    <source>
        <dbReference type="PROSITE" id="PS50928"/>
    </source>
</evidence>
<dbReference type="CDD" id="cd06261">
    <property type="entry name" value="TM_PBP2"/>
    <property type="match status" value="1"/>
</dbReference>
<reference evidence="10" key="2">
    <citation type="submission" date="2007-04" db="EMBL/GenBank/DDBJ databases">
        <title>Complete genome sequence of the nitrogen-fixing bacterium Azorhizobium caulinodans ORS571.</title>
        <authorList>
            <person name="Lee K.B."/>
            <person name="Backer P.D."/>
            <person name="Aono T."/>
            <person name="Liu C.T."/>
            <person name="Suzuki S."/>
            <person name="Suzuki T."/>
            <person name="Kaneko T."/>
            <person name="Yamada M."/>
            <person name="Tabata S."/>
            <person name="Kupfer D.M."/>
            <person name="Najar F.Z."/>
            <person name="Wiley G.B."/>
            <person name="Roe B."/>
            <person name="Binnewies T."/>
            <person name="Ussery D."/>
            <person name="Vereecke D."/>
            <person name="Gevers D."/>
            <person name="Holsters M."/>
            <person name="Oyaizu H."/>
        </authorList>
    </citation>
    <scope>NUCLEOTIDE SEQUENCE [LARGE SCALE GENOMIC DNA]</scope>
    <source>
        <strain evidence="10">ATCC 43989 / DSM 5975 / JCM 20966 / LMG 6465 / NBRC 14845 / NCIMB 13405 / ORS 571</strain>
    </source>
</reference>
<evidence type="ECO:0000256" key="7">
    <source>
        <dbReference type="RuleBase" id="RU363032"/>
    </source>
</evidence>
<evidence type="ECO:0000256" key="6">
    <source>
        <dbReference type="ARBA" id="ARBA00023136"/>
    </source>
</evidence>
<dbReference type="Proteomes" id="UP000000270">
    <property type="component" value="Chromosome"/>
</dbReference>
<reference evidence="9 10" key="4">
    <citation type="journal article" date="2009" name="Appl. Environ. Microbiol.">
        <title>Comparative genome-wide transcriptional profiling of Azorhizobium caulinodans ORS571 grown under free-living and symbiotic conditions.</title>
        <authorList>
            <person name="Tsukada S."/>
            <person name="Aono T."/>
            <person name="Akiba N."/>
            <person name="Lee KB."/>
            <person name="Liu CT."/>
            <person name="Toyazaki H."/>
            <person name="Oyaizu H."/>
        </authorList>
    </citation>
    <scope>NUCLEOTIDE SEQUENCE [LARGE SCALE GENOMIC DNA]</scope>
    <source>
        <strain evidence="10">ATCC 43989 / DSM 5975 / JCM 20966 / LMG 6465 / NBRC 14845 / NCIMB 13405 / ORS 571</strain>
    </source>
</reference>
<dbReference type="PROSITE" id="PS50928">
    <property type="entry name" value="ABC_TM1"/>
    <property type="match status" value="1"/>
</dbReference>
<dbReference type="Pfam" id="PF00528">
    <property type="entry name" value="BPD_transp_1"/>
    <property type="match status" value="1"/>
</dbReference>
<dbReference type="PANTHER" id="PTHR43163:SF6">
    <property type="entry name" value="DIPEPTIDE TRANSPORT SYSTEM PERMEASE PROTEIN DPPB-RELATED"/>
    <property type="match status" value="1"/>
</dbReference>
<protein>
    <submittedName>
        <fullName evidence="9">Peptide ABC transporter permease protein</fullName>
    </submittedName>
</protein>
<dbReference type="GO" id="GO:0071916">
    <property type="term" value="F:dipeptide transmembrane transporter activity"/>
    <property type="evidence" value="ECO:0007669"/>
    <property type="project" value="TreeGrafter"/>
</dbReference>
<keyword evidence="5 7" id="KW-1133">Transmembrane helix</keyword>
<evidence type="ECO:0000313" key="10">
    <source>
        <dbReference type="Proteomes" id="UP000000270"/>
    </source>
</evidence>
<keyword evidence="3" id="KW-1003">Cell membrane</keyword>
<dbReference type="PANTHER" id="PTHR43163">
    <property type="entry name" value="DIPEPTIDE TRANSPORT SYSTEM PERMEASE PROTEIN DPPB-RELATED"/>
    <property type="match status" value="1"/>
</dbReference>
<keyword evidence="6 7" id="KW-0472">Membrane</keyword>
<reference evidence="9 10" key="6">
    <citation type="journal article" date="2011" name="Appl. Environ. Microbiol.">
        <title>Involvement of the azorhizobial chromosome partition gene (parA) in the onset of bacteroid differentiation during Sesbania rostrata stem nodule development.</title>
        <authorList>
            <person name="Liu CT."/>
            <person name="Lee KB."/>
            <person name="Wang YS."/>
            <person name="Peng MH."/>
            <person name="Lee KT."/>
            <person name="Suzuki S."/>
            <person name="Suzuki T."/>
            <person name="Oyaizu H."/>
        </authorList>
    </citation>
    <scope>NUCLEOTIDE SEQUENCE [LARGE SCALE GENOMIC DNA]</scope>
    <source>
        <strain evidence="10">ATCC 43989 / DSM 5975 / JCM 20966 / LMG 6465 / NBRC 14845 / NCIMB 13405 / ORS 571</strain>
    </source>
</reference>
<feature type="transmembrane region" description="Helical" evidence="7">
    <location>
        <begin position="111"/>
        <end position="131"/>
    </location>
</feature>
<reference evidence="9 10" key="3">
    <citation type="journal article" date="2008" name="BMC Genomics">
        <title>The genome of the versatile nitrogen fixer Azorhizobium caulinodans ORS571.</title>
        <authorList>
            <person name="Lee KB."/>
            <person name="Backer P.D."/>
            <person name="Aono T."/>
            <person name="Liu CT."/>
            <person name="Suzuki S."/>
            <person name="Suzuki T."/>
            <person name="Kaneko T."/>
            <person name="Yamada M."/>
            <person name="Tabata S."/>
            <person name="Kupfer D.M."/>
            <person name="Najar F.Z."/>
            <person name="Wiley G.B."/>
            <person name="Roe B."/>
            <person name="Binnewies T.T."/>
            <person name="Ussery D.W."/>
            <person name="D'Haeze W."/>
            <person name="Herder J.D."/>
            <person name="Gevers D."/>
            <person name="Vereecke D."/>
            <person name="Holsters M."/>
            <person name="Oyaizu H."/>
        </authorList>
    </citation>
    <scope>NUCLEOTIDE SEQUENCE [LARGE SCALE GENOMIC DNA]</scope>
    <source>
        <strain evidence="10">ATCC 43989 / DSM 5975 / JCM 20966 / LMG 6465 / NBRC 14845 / NCIMB 13405 / ORS 571</strain>
    </source>
</reference>
<dbReference type="Pfam" id="PF19300">
    <property type="entry name" value="BPD_transp_1_N"/>
    <property type="match status" value="1"/>
</dbReference>
<dbReference type="Gene3D" id="1.10.3720.10">
    <property type="entry name" value="MetI-like"/>
    <property type="match status" value="1"/>
</dbReference>
<dbReference type="STRING" id="438753.AZC_0811"/>
<feature type="domain" description="ABC transmembrane type-1" evidence="8">
    <location>
        <begin position="103"/>
        <end position="300"/>
    </location>
</feature>
<dbReference type="EMBL" id="AP009384">
    <property type="protein sequence ID" value="BAF86809.1"/>
    <property type="molecule type" value="Genomic_DNA"/>
</dbReference>
<evidence type="ECO:0000256" key="5">
    <source>
        <dbReference type="ARBA" id="ARBA00022989"/>
    </source>
</evidence>
<dbReference type="HOGENOM" id="CLU_036879_1_2_5"/>